<feature type="compositionally biased region" description="Low complexity" evidence="6">
    <location>
        <begin position="251"/>
        <end position="260"/>
    </location>
</feature>
<gene>
    <name evidence="9" type="primary">LOC113700384</name>
</gene>
<dbReference type="PANTHER" id="PTHR31003:SF22">
    <property type="entry name" value="TRANSCRIPTION FACTOR HHO5"/>
    <property type="match status" value="1"/>
</dbReference>
<evidence type="ECO:0000259" key="7">
    <source>
        <dbReference type="PROSITE" id="PS51294"/>
    </source>
</evidence>
<keyword evidence="3" id="KW-0238">DNA-binding</keyword>
<dbReference type="AlphaFoldDB" id="A0A6P6TG97"/>
<dbReference type="Gene3D" id="1.10.10.60">
    <property type="entry name" value="Homeodomain-like"/>
    <property type="match status" value="1"/>
</dbReference>
<dbReference type="PROSITE" id="PS51294">
    <property type="entry name" value="HTH_MYB"/>
    <property type="match status" value="1"/>
</dbReference>
<dbReference type="GO" id="GO:0003700">
    <property type="term" value="F:DNA-binding transcription factor activity"/>
    <property type="evidence" value="ECO:0007669"/>
    <property type="project" value="InterPro"/>
</dbReference>
<dbReference type="RefSeq" id="XP_027076621.1">
    <property type="nucleotide sequence ID" value="XM_027220820.2"/>
</dbReference>
<dbReference type="GO" id="GO:0003677">
    <property type="term" value="F:DNA binding"/>
    <property type="evidence" value="ECO:0007669"/>
    <property type="project" value="UniProtKB-KW"/>
</dbReference>
<dbReference type="InterPro" id="IPR006447">
    <property type="entry name" value="Myb_dom_plants"/>
</dbReference>
<dbReference type="InterPro" id="IPR009057">
    <property type="entry name" value="Homeodomain-like_sf"/>
</dbReference>
<feature type="domain" description="HTH myb-type" evidence="7">
    <location>
        <begin position="261"/>
        <end position="319"/>
    </location>
</feature>
<feature type="region of interest" description="Disordered" evidence="6">
    <location>
        <begin position="230"/>
        <end position="265"/>
    </location>
</feature>
<feature type="compositionally biased region" description="Basic and acidic residues" evidence="6">
    <location>
        <begin position="383"/>
        <end position="400"/>
    </location>
</feature>
<evidence type="ECO:0000256" key="5">
    <source>
        <dbReference type="ARBA" id="ARBA00023242"/>
    </source>
</evidence>
<keyword evidence="4" id="KW-0804">Transcription</keyword>
<dbReference type="PANTHER" id="PTHR31003">
    <property type="entry name" value="MYB FAMILY TRANSCRIPTION FACTOR"/>
    <property type="match status" value="1"/>
</dbReference>
<dbReference type="InterPro" id="IPR044787">
    <property type="entry name" value="HHO5-like"/>
</dbReference>
<dbReference type="OrthoDB" id="1908613at2759"/>
<protein>
    <submittedName>
        <fullName evidence="9">Transcription factor HHO5-like</fullName>
    </submittedName>
</protein>
<proteinExistence type="predicted"/>
<evidence type="ECO:0000256" key="3">
    <source>
        <dbReference type="ARBA" id="ARBA00023125"/>
    </source>
</evidence>
<feature type="region of interest" description="Disordered" evidence="6">
    <location>
        <begin position="346"/>
        <end position="400"/>
    </location>
</feature>
<dbReference type="Pfam" id="PF26575">
    <property type="entry name" value="HHO5_N"/>
    <property type="match status" value="1"/>
</dbReference>
<evidence type="ECO:0000256" key="1">
    <source>
        <dbReference type="ARBA" id="ARBA00004123"/>
    </source>
</evidence>
<dbReference type="InterPro" id="IPR017930">
    <property type="entry name" value="Myb_dom"/>
</dbReference>
<reference evidence="8" key="1">
    <citation type="journal article" date="2025" name="Foods">
        <title>Unveiling the Microbial Signatures of Arabica Coffee Cherries: Insights into Ripeness Specific Diversity, Functional Traits, and Implications for Quality and Safety.</title>
        <authorList>
            <consortium name="RefSeq"/>
            <person name="Tenea G.N."/>
            <person name="Cifuentes V."/>
            <person name="Reyes P."/>
            <person name="Cevallos-Vallejos M."/>
        </authorList>
    </citation>
    <scope>NUCLEOTIDE SEQUENCE [LARGE SCALE GENOMIC DNA]</scope>
</reference>
<keyword evidence="5" id="KW-0539">Nucleus</keyword>
<keyword evidence="8" id="KW-1185">Reference proteome</keyword>
<dbReference type="NCBIfam" id="TIGR01557">
    <property type="entry name" value="myb_SHAQKYF"/>
    <property type="match status" value="1"/>
</dbReference>
<organism evidence="8 9">
    <name type="scientific">Coffea arabica</name>
    <name type="common">Arabian coffee</name>
    <dbReference type="NCBI Taxonomy" id="13443"/>
    <lineage>
        <taxon>Eukaryota</taxon>
        <taxon>Viridiplantae</taxon>
        <taxon>Streptophyta</taxon>
        <taxon>Embryophyta</taxon>
        <taxon>Tracheophyta</taxon>
        <taxon>Spermatophyta</taxon>
        <taxon>Magnoliopsida</taxon>
        <taxon>eudicotyledons</taxon>
        <taxon>Gunneridae</taxon>
        <taxon>Pentapetalae</taxon>
        <taxon>asterids</taxon>
        <taxon>lamiids</taxon>
        <taxon>Gentianales</taxon>
        <taxon>Rubiaceae</taxon>
        <taxon>Ixoroideae</taxon>
        <taxon>Gardenieae complex</taxon>
        <taxon>Bertiereae - Coffeeae clade</taxon>
        <taxon>Coffeeae</taxon>
        <taxon>Coffea</taxon>
    </lineage>
</organism>
<evidence type="ECO:0000256" key="2">
    <source>
        <dbReference type="ARBA" id="ARBA00023015"/>
    </source>
</evidence>
<dbReference type="Proteomes" id="UP001652660">
    <property type="component" value="Chromosome 7c"/>
</dbReference>
<sequence length="400" mass="44929">MKFDSKEFRLLDLNSSGFVPKSISDLLAEVSMIPDIPLKLSKLNDYVCVLEQEMKKIDGFRRELPLCMLLLNDAIWKLKEEVVKLKKREVETVVMEEFMPLKGNSDREDERPKRKSADWTDKKTWMSSAQLWTTPIQYENGFDTVIIQDTLFLHQARHQERSDGAARWSLSDQARSFNKKLGGAFLPFKKPGGAVVTKTEEEEEEEEDYPLNGLSLSMPALAEVGSDDLTNSKGKHVGVASDDGTGVLSEGGSSSQTTQGKKQRRCWSHDLHQNFVKALFELGGAQAATPKHIREIMQVDGLTNDEVKSHLQKYRLHIRKLMPSSSTSASPNYEWLRRGERSYLRKPSAKQSASPEGPLHLAGGGSAKGASVTGGDSMEEEEDRRSESCSWKDRHQKPTD</sequence>
<dbReference type="SUPFAM" id="SSF46689">
    <property type="entry name" value="Homeodomain-like"/>
    <property type="match status" value="1"/>
</dbReference>
<dbReference type="FunFam" id="1.10.10.60:FF:000007">
    <property type="entry name" value="Two-component response regulator"/>
    <property type="match status" value="1"/>
</dbReference>
<reference evidence="9" key="2">
    <citation type="submission" date="2025-08" db="UniProtKB">
        <authorList>
            <consortium name="RefSeq"/>
        </authorList>
    </citation>
    <scope>IDENTIFICATION</scope>
    <source>
        <tissue evidence="9">Leaves</tissue>
    </source>
</reference>
<evidence type="ECO:0000313" key="9">
    <source>
        <dbReference type="RefSeq" id="XP_027076621.1"/>
    </source>
</evidence>
<dbReference type="InterPro" id="IPR058673">
    <property type="entry name" value="HHO5-like_N"/>
</dbReference>
<evidence type="ECO:0000256" key="6">
    <source>
        <dbReference type="SAM" id="MobiDB-lite"/>
    </source>
</evidence>
<comment type="subcellular location">
    <subcellularLocation>
        <location evidence="1">Nucleus</location>
    </subcellularLocation>
</comment>
<accession>A0A6P6TG97</accession>
<evidence type="ECO:0000313" key="8">
    <source>
        <dbReference type="Proteomes" id="UP001652660"/>
    </source>
</evidence>
<dbReference type="GeneID" id="113700384"/>
<evidence type="ECO:0000256" key="4">
    <source>
        <dbReference type="ARBA" id="ARBA00023163"/>
    </source>
</evidence>
<keyword evidence="2" id="KW-0805">Transcription regulation</keyword>
<name>A0A6P6TG97_COFAR</name>
<dbReference type="GO" id="GO:0005634">
    <property type="term" value="C:nucleus"/>
    <property type="evidence" value="ECO:0007669"/>
    <property type="project" value="UniProtKB-SubCell"/>
</dbReference>